<keyword evidence="2" id="KW-1185">Reference proteome</keyword>
<evidence type="ECO:0000313" key="1">
    <source>
        <dbReference type="EMBL" id="KAH9314941.1"/>
    </source>
</evidence>
<proteinExistence type="predicted"/>
<name>A0AA38G2Y6_TAXCH</name>
<reference evidence="1 2" key="1">
    <citation type="journal article" date="2021" name="Nat. Plants">
        <title>The Taxus genome provides insights into paclitaxel biosynthesis.</title>
        <authorList>
            <person name="Xiong X."/>
            <person name="Gou J."/>
            <person name="Liao Q."/>
            <person name="Li Y."/>
            <person name="Zhou Q."/>
            <person name="Bi G."/>
            <person name="Li C."/>
            <person name="Du R."/>
            <person name="Wang X."/>
            <person name="Sun T."/>
            <person name="Guo L."/>
            <person name="Liang H."/>
            <person name="Lu P."/>
            <person name="Wu Y."/>
            <person name="Zhang Z."/>
            <person name="Ro D.K."/>
            <person name="Shang Y."/>
            <person name="Huang S."/>
            <person name="Yan J."/>
        </authorList>
    </citation>
    <scope>NUCLEOTIDE SEQUENCE [LARGE SCALE GENOMIC DNA]</scope>
    <source>
        <strain evidence="1">Ta-2019</strain>
    </source>
</reference>
<accession>A0AA38G2Y6</accession>
<dbReference type="EMBL" id="JAHRHJ020000005">
    <property type="protein sequence ID" value="KAH9314941.1"/>
    <property type="molecule type" value="Genomic_DNA"/>
</dbReference>
<dbReference type="AlphaFoldDB" id="A0AA38G2Y6"/>
<comment type="caution">
    <text evidence="1">The sequence shown here is derived from an EMBL/GenBank/DDBJ whole genome shotgun (WGS) entry which is preliminary data.</text>
</comment>
<sequence>MLNDDDFRQDHLAQLELLDEHRINALDHLQIYQKCIKCAYDKRVCKRTFQVSDLVLKENQHVTKEEKSKWGKFAPNWLGPYIVTHTYGSGAYRLSSLK</sequence>
<dbReference type="Proteomes" id="UP000824469">
    <property type="component" value="Unassembled WGS sequence"/>
</dbReference>
<gene>
    <name evidence="1" type="ORF">KI387_023568</name>
</gene>
<protein>
    <submittedName>
        <fullName evidence="1">Uncharacterized protein</fullName>
    </submittedName>
</protein>
<evidence type="ECO:0000313" key="2">
    <source>
        <dbReference type="Proteomes" id="UP000824469"/>
    </source>
</evidence>
<feature type="non-terminal residue" evidence="1">
    <location>
        <position position="98"/>
    </location>
</feature>
<dbReference type="OMA" id="QKCIKCA"/>
<organism evidence="1 2">
    <name type="scientific">Taxus chinensis</name>
    <name type="common">Chinese yew</name>
    <name type="synonym">Taxus wallichiana var. chinensis</name>
    <dbReference type="NCBI Taxonomy" id="29808"/>
    <lineage>
        <taxon>Eukaryota</taxon>
        <taxon>Viridiplantae</taxon>
        <taxon>Streptophyta</taxon>
        <taxon>Embryophyta</taxon>
        <taxon>Tracheophyta</taxon>
        <taxon>Spermatophyta</taxon>
        <taxon>Pinopsida</taxon>
        <taxon>Pinidae</taxon>
        <taxon>Conifers II</taxon>
        <taxon>Cupressales</taxon>
        <taxon>Taxaceae</taxon>
        <taxon>Taxus</taxon>
    </lineage>
</organism>